<proteinExistence type="predicted"/>
<accession>A0A0D0ILH3</accession>
<name>A0A0D0ILH3_9PSED</name>
<comment type="caution">
    <text evidence="2">The sequence shown here is derived from an EMBL/GenBank/DDBJ whole genome shotgun (WGS) entry which is preliminary data.</text>
</comment>
<dbReference type="Proteomes" id="UP000032068">
    <property type="component" value="Unassembled WGS sequence"/>
</dbReference>
<evidence type="ECO:0000313" key="2">
    <source>
        <dbReference type="EMBL" id="KIP93842.1"/>
    </source>
</evidence>
<protein>
    <recommendedName>
        <fullName evidence="4">DUF4198 domain-containing protein</fullName>
    </recommendedName>
</protein>
<dbReference type="AlphaFoldDB" id="A0A0D0ILH3"/>
<evidence type="ECO:0008006" key="4">
    <source>
        <dbReference type="Google" id="ProtNLM"/>
    </source>
</evidence>
<evidence type="ECO:0000256" key="1">
    <source>
        <dbReference type="SAM" id="SignalP"/>
    </source>
</evidence>
<keyword evidence="1" id="KW-0732">Signal</keyword>
<reference evidence="2 3" key="1">
    <citation type="submission" date="2014-12" db="EMBL/GenBank/DDBJ databases">
        <title>16Stimator: statistical estimation of ribosomal gene copy numbers from draft genome assemblies.</title>
        <authorList>
            <person name="Perisin M.A."/>
            <person name="Vetter M."/>
            <person name="Gilbert J.A."/>
            <person name="Bergelson J."/>
        </authorList>
    </citation>
    <scope>NUCLEOTIDE SEQUENCE [LARGE SCALE GENOMIC DNA]</scope>
    <source>
        <strain evidence="2 3">MEJ086</strain>
    </source>
</reference>
<gene>
    <name evidence="2" type="ORF">RU08_22170</name>
</gene>
<organism evidence="2 3">
    <name type="scientific">Pseudomonas fulva</name>
    <dbReference type="NCBI Taxonomy" id="47880"/>
    <lineage>
        <taxon>Bacteria</taxon>
        <taxon>Pseudomonadati</taxon>
        <taxon>Pseudomonadota</taxon>
        <taxon>Gammaproteobacteria</taxon>
        <taxon>Pseudomonadales</taxon>
        <taxon>Pseudomonadaceae</taxon>
        <taxon>Pseudomonas</taxon>
    </lineage>
</organism>
<evidence type="ECO:0000313" key="3">
    <source>
        <dbReference type="Proteomes" id="UP000032068"/>
    </source>
</evidence>
<sequence>MTPIRCRHAASLALLVGCSLALPFAQAEYLWIERGPAPQAKAYLSDFQPTEQLSLGKLLEASTRQADGKAAALHASGDAYPIVDDGQGDLRVSAKLPEGDKLVIYEAKAGRSETKAVNDLELVPTEPNGNAFELHWKGTVVSASQVNVYTSEQWTRTLKPNAEGIVTLDPSFPARYVLEVTAQVNGAATVDGKRYDSVVHVATLSFEVPRH</sequence>
<dbReference type="OrthoDB" id="5995861at2"/>
<dbReference type="EMBL" id="JXQW01000079">
    <property type="protein sequence ID" value="KIP93842.1"/>
    <property type="molecule type" value="Genomic_DNA"/>
</dbReference>
<feature type="signal peptide" evidence="1">
    <location>
        <begin position="1"/>
        <end position="27"/>
    </location>
</feature>
<feature type="chain" id="PRO_5002212778" description="DUF4198 domain-containing protein" evidence="1">
    <location>
        <begin position="28"/>
        <end position="211"/>
    </location>
</feature>
<dbReference type="RefSeq" id="WP_042556045.1">
    <property type="nucleotide sequence ID" value="NZ_JXQW01000079.1"/>
</dbReference>
<dbReference type="PROSITE" id="PS51257">
    <property type="entry name" value="PROKAR_LIPOPROTEIN"/>
    <property type="match status" value="1"/>
</dbReference>